<dbReference type="GeneID" id="25736076"/>
<keyword evidence="2" id="KW-0732">Signal</keyword>
<proteinExistence type="predicted"/>
<keyword evidence="4" id="KW-1185">Reference proteome</keyword>
<feature type="chain" id="PRO_5002247146" description="SCP domain-containing protein" evidence="2">
    <location>
        <begin position="21"/>
        <end position="233"/>
    </location>
</feature>
<feature type="signal peptide" evidence="2">
    <location>
        <begin position="1"/>
        <end position="20"/>
    </location>
</feature>
<dbReference type="AlphaFoldDB" id="A0A0D2MQ19"/>
<dbReference type="KEGG" id="mng:MNEG_3198"/>
<evidence type="ECO:0000313" key="3">
    <source>
        <dbReference type="EMBL" id="KIZ04755.1"/>
    </source>
</evidence>
<dbReference type="RefSeq" id="XP_013903774.1">
    <property type="nucleotide sequence ID" value="XM_014048320.1"/>
</dbReference>
<evidence type="ECO:0008006" key="5">
    <source>
        <dbReference type="Google" id="ProtNLM"/>
    </source>
</evidence>
<accession>A0A0D2MQ19</accession>
<dbReference type="EMBL" id="KK100611">
    <property type="protein sequence ID" value="KIZ04755.1"/>
    <property type="molecule type" value="Genomic_DNA"/>
</dbReference>
<feature type="region of interest" description="Disordered" evidence="1">
    <location>
        <begin position="156"/>
        <end position="233"/>
    </location>
</feature>
<name>A0A0D2MQ19_9CHLO</name>
<evidence type="ECO:0000256" key="2">
    <source>
        <dbReference type="SAM" id="SignalP"/>
    </source>
</evidence>
<sequence length="233" mass="24536">MARVSFILASAFILVSGASAGRPLFDLISGAVAEVEGAVGRGLRQVTDSYTTQGGNQYRNPVQIYAHAREAEAWSHARAIGIYQNQGAQVTAAGDTYPSGRSQALSQGGQDRGARVRSTGGFPPANVLSLFGPTAIATTELGFRAMSAVNAIPMIRSNNDNTGNPFRTSSASTTSRWETVEPRQGSGRERLVFTDSLGYTERGPLSNGISESGGGPTAADTNDNDRFGFGNRR</sequence>
<reference evidence="3 4" key="1">
    <citation type="journal article" date="2013" name="BMC Genomics">
        <title>Reconstruction of the lipid metabolism for the microalga Monoraphidium neglectum from its genome sequence reveals characteristics suitable for biofuel production.</title>
        <authorList>
            <person name="Bogen C."/>
            <person name="Al-Dilaimi A."/>
            <person name="Albersmeier A."/>
            <person name="Wichmann J."/>
            <person name="Grundmann M."/>
            <person name="Rupp O."/>
            <person name="Lauersen K.J."/>
            <person name="Blifernez-Klassen O."/>
            <person name="Kalinowski J."/>
            <person name="Goesmann A."/>
            <person name="Mussgnug J.H."/>
            <person name="Kruse O."/>
        </authorList>
    </citation>
    <scope>NUCLEOTIDE SEQUENCE [LARGE SCALE GENOMIC DNA]</scope>
    <source>
        <strain evidence="3 4">SAG 48.87</strain>
    </source>
</reference>
<dbReference type="OrthoDB" id="10389104at2759"/>
<gene>
    <name evidence="3" type="ORF">MNEG_3198</name>
</gene>
<protein>
    <recommendedName>
        <fullName evidence="5">SCP domain-containing protein</fullName>
    </recommendedName>
</protein>
<organism evidence="3 4">
    <name type="scientific">Monoraphidium neglectum</name>
    <dbReference type="NCBI Taxonomy" id="145388"/>
    <lineage>
        <taxon>Eukaryota</taxon>
        <taxon>Viridiplantae</taxon>
        <taxon>Chlorophyta</taxon>
        <taxon>core chlorophytes</taxon>
        <taxon>Chlorophyceae</taxon>
        <taxon>CS clade</taxon>
        <taxon>Sphaeropleales</taxon>
        <taxon>Selenastraceae</taxon>
        <taxon>Monoraphidium</taxon>
    </lineage>
</organism>
<dbReference type="Proteomes" id="UP000054498">
    <property type="component" value="Unassembled WGS sequence"/>
</dbReference>
<feature type="compositionally biased region" description="Basic and acidic residues" evidence="1">
    <location>
        <begin position="178"/>
        <end position="192"/>
    </location>
</feature>
<feature type="compositionally biased region" description="Polar residues" evidence="1">
    <location>
        <begin position="156"/>
        <end position="177"/>
    </location>
</feature>
<evidence type="ECO:0000256" key="1">
    <source>
        <dbReference type="SAM" id="MobiDB-lite"/>
    </source>
</evidence>
<evidence type="ECO:0000313" key="4">
    <source>
        <dbReference type="Proteomes" id="UP000054498"/>
    </source>
</evidence>